<organism evidence="1">
    <name type="scientific">freshwater metagenome</name>
    <dbReference type="NCBI Taxonomy" id="449393"/>
    <lineage>
        <taxon>unclassified sequences</taxon>
        <taxon>metagenomes</taxon>
        <taxon>ecological metagenomes</taxon>
    </lineage>
</organism>
<dbReference type="AlphaFoldDB" id="A0A6J6YSD0"/>
<dbReference type="EMBL" id="CAFAAJ010000112">
    <property type="protein sequence ID" value="CAB4812362.1"/>
    <property type="molecule type" value="Genomic_DNA"/>
</dbReference>
<sequence>MKLQNVASRVASVALVLALGAVVSCSAERAGTLPPISVTIGACAPAAGVTVVTWSGVSTGSVRVEYRNASGVAVQSKWKNVSKAVASGSVNVTTPTEALSGPWTVWAVTLAPNSNGGGTDPFTREFTDCGIVTTTVPLETTEPTMVVQTIAPDPTTTGK</sequence>
<reference evidence="1" key="1">
    <citation type="submission" date="2020-05" db="EMBL/GenBank/DDBJ databases">
        <authorList>
            <person name="Chiriac C."/>
            <person name="Salcher M."/>
            <person name="Ghai R."/>
            <person name="Kavagutti S V."/>
        </authorList>
    </citation>
    <scope>NUCLEOTIDE SEQUENCE</scope>
</reference>
<proteinExistence type="predicted"/>
<evidence type="ECO:0000313" key="1">
    <source>
        <dbReference type="EMBL" id="CAB4812362.1"/>
    </source>
</evidence>
<gene>
    <name evidence="1" type="ORF">UFOPK3001_01638</name>
</gene>
<accession>A0A6J6YSD0</accession>
<dbReference type="PROSITE" id="PS51257">
    <property type="entry name" value="PROKAR_LIPOPROTEIN"/>
    <property type="match status" value="1"/>
</dbReference>
<protein>
    <submittedName>
        <fullName evidence="1">Unannotated protein</fullName>
    </submittedName>
</protein>
<name>A0A6J6YSD0_9ZZZZ</name>